<dbReference type="Gene3D" id="3.55.50.30">
    <property type="match status" value="1"/>
</dbReference>
<organism evidence="4 5">
    <name type="scientific">Sulfurihydrogenibium yellowstonense SS-5</name>
    <dbReference type="NCBI Taxonomy" id="432331"/>
    <lineage>
        <taxon>Bacteria</taxon>
        <taxon>Pseudomonadati</taxon>
        <taxon>Aquificota</taxon>
        <taxon>Aquificia</taxon>
        <taxon>Aquificales</taxon>
        <taxon>Hydrogenothermaceae</taxon>
        <taxon>Sulfurihydrogenibium</taxon>
    </lineage>
</organism>
<dbReference type="InterPro" id="IPR051808">
    <property type="entry name" value="Type_IV_pilus_biogenesis"/>
</dbReference>
<sequence length="602" mass="65961">MRKKKKLIVASIIGLTLSVDISYAERLSAEFTNAKLSTVVDAISQVSNFNVIWDKDAIGQKDKLVSFAIRKPIEAENLFNLVLLENGLIPVKEGGIYKIKVADEYFVSVPPEIIKAFGKDMFDSLVSQVKKYSSSAASIKVDNLSYSILVKDDKDNINRLKNVITAYLDSVKKQSEDLAKVQEKEGQFIKKEFNIPYETFKSIEEKIAENLGVFGKYDYDKSREKLIVFDTKENITKITRIVGAATQEKIETKCFYARGLDPGELIENIKEKELSENGTIVFKSKETIQTGGAETREISTTGQSSPVGTTAGITKSYSTPATIITNLPRICITDTPKVIEKIKYKYSDYLLDRPYQIAIEARIVQVSTSNLKDLGIQWGGRATNIDNNNTKIITGGGSTSIISGGRYAVDFPSSSATFPGGFAIGFVFGGLQNFLDVRLSALQSIGKSKILSKPQIVTIDGETAEISQGYEVPYTTAVAAGGGTVSSVSFKKAVLKLNVTPRTTADGNIIMDLIITQDIPDFKNLILGNPPIQTKTVTSKVVAKDGSVVAIGGILEKTEDVKDSGVPGLMNIPILGYLFKEKYQQEKTNELLIFLSPKIVYE</sequence>
<evidence type="ECO:0000259" key="3">
    <source>
        <dbReference type="Pfam" id="PF00263"/>
    </source>
</evidence>
<dbReference type="PANTHER" id="PTHR30604">
    <property type="entry name" value="PROTEIN TRANSPORT PROTEIN HOFQ"/>
    <property type="match status" value="1"/>
</dbReference>
<comment type="similarity">
    <text evidence="1">Belongs to the bacterial secretin family.</text>
</comment>
<dbReference type="EMBL" id="ABZS01000071">
    <property type="protein sequence ID" value="EEP60628.1"/>
    <property type="molecule type" value="Genomic_DNA"/>
</dbReference>
<evidence type="ECO:0000313" key="5">
    <source>
        <dbReference type="Proteomes" id="UP000005540"/>
    </source>
</evidence>
<comment type="caution">
    <text evidence="4">The sequence shown here is derived from an EMBL/GenBank/DDBJ whole genome shotgun (WGS) entry which is preliminary data.</text>
</comment>
<accession>C4FJX1</accession>
<dbReference type="Proteomes" id="UP000005540">
    <property type="component" value="Unassembled WGS sequence"/>
</dbReference>
<reference evidence="4 5" key="1">
    <citation type="submission" date="2009-04" db="EMBL/GenBank/DDBJ databases">
        <authorList>
            <person name="Reysenbach A.-L."/>
            <person name="Heidelberg J.F."/>
            <person name="Nelson W.C."/>
        </authorList>
    </citation>
    <scope>NUCLEOTIDE SEQUENCE [LARGE SCALE GENOMIC DNA]</scope>
    <source>
        <strain evidence="4 5">SS-5</strain>
    </source>
</reference>
<dbReference type="PANTHER" id="PTHR30604:SF1">
    <property type="entry name" value="DNA UTILIZATION PROTEIN HOFQ"/>
    <property type="match status" value="1"/>
</dbReference>
<dbReference type="InterPro" id="IPR001775">
    <property type="entry name" value="GspD/PilQ"/>
</dbReference>
<name>C4FJX1_9AQUI</name>
<gene>
    <name evidence="4" type="ORF">SULYE_0871</name>
</gene>
<evidence type="ECO:0000313" key="4">
    <source>
        <dbReference type="EMBL" id="EEP60628.1"/>
    </source>
</evidence>
<evidence type="ECO:0000256" key="1">
    <source>
        <dbReference type="RuleBase" id="RU004003"/>
    </source>
</evidence>
<proteinExistence type="inferred from homology"/>
<dbReference type="RefSeq" id="WP_007546770.1">
    <property type="nucleotide sequence ID" value="NZ_ABZS01000071.1"/>
</dbReference>
<dbReference type="InterPro" id="IPR004846">
    <property type="entry name" value="T2SS/T3SS_dom"/>
</dbReference>
<dbReference type="PRINTS" id="PR00811">
    <property type="entry name" value="BCTERIALGSPD"/>
</dbReference>
<dbReference type="GO" id="GO:0009306">
    <property type="term" value="P:protein secretion"/>
    <property type="evidence" value="ECO:0007669"/>
    <property type="project" value="InterPro"/>
</dbReference>
<protein>
    <submittedName>
        <fullName evidence="4">Type IV pilus secretin PilQ</fullName>
    </submittedName>
</protein>
<dbReference type="Pfam" id="PF00263">
    <property type="entry name" value="Secretin"/>
    <property type="match status" value="1"/>
</dbReference>
<dbReference type="OrthoDB" id="9779724at2"/>
<feature type="region of interest" description="Disordered" evidence="2">
    <location>
        <begin position="292"/>
        <end position="311"/>
    </location>
</feature>
<feature type="domain" description="Type II/III secretion system secretin-like" evidence="3">
    <location>
        <begin position="441"/>
        <end position="600"/>
    </location>
</feature>
<dbReference type="AlphaFoldDB" id="C4FJX1"/>
<evidence type="ECO:0000256" key="2">
    <source>
        <dbReference type="SAM" id="MobiDB-lite"/>
    </source>
</evidence>
<keyword evidence="5" id="KW-1185">Reference proteome</keyword>